<protein>
    <submittedName>
        <fullName evidence="2">Uncharacterized protein</fullName>
    </submittedName>
</protein>
<comment type="caution">
    <text evidence="2">The sequence shown here is derived from an EMBL/GenBank/DDBJ whole genome shotgun (WGS) entry which is preliminary data.</text>
</comment>
<dbReference type="Proteomes" id="UP000287651">
    <property type="component" value="Unassembled WGS sequence"/>
</dbReference>
<dbReference type="AlphaFoldDB" id="A0A426XJK1"/>
<reference evidence="2 3" key="1">
    <citation type="journal article" date="2014" name="Agronomy (Basel)">
        <title>A Draft Genome Sequence for Ensete ventricosum, the Drought-Tolerant Tree Against Hunger.</title>
        <authorList>
            <person name="Harrison J."/>
            <person name="Moore K.A."/>
            <person name="Paszkiewicz K."/>
            <person name="Jones T."/>
            <person name="Grant M."/>
            <person name="Ambacheew D."/>
            <person name="Muzemil S."/>
            <person name="Studholme D.J."/>
        </authorList>
    </citation>
    <scope>NUCLEOTIDE SEQUENCE [LARGE SCALE GENOMIC DNA]</scope>
</reference>
<accession>A0A426XJK1</accession>
<feature type="region of interest" description="Disordered" evidence="1">
    <location>
        <begin position="48"/>
        <end position="68"/>
    </location>
</feature>
<evidence type="ECO:0000256" key="1">
    <source>
        <dbReference type="SAM" id="MobiDB-lite"/>
    </source>
</evidence>
<name>A0A426XJK1_ENSVE</name>
<evidence type="ECO:0000313" key="2">
    <source>
        <dbReference type="EMBL" id="RRT39623.1"/>
    </source>
</evidence>
<evidence type="ECO:0000313" key="3">
    <source>
        <dbReference type="Proteomes" id="UP000287651"/>
    </source>
</evidence>
<proteinExistence type="predicted"/>
<dbReference type="EMBL" id="AMZH03020027">
    <property type="protein sequence ID" value="RRT39623.1"/>
    <property type="molecule type" value="Genomic_DNA"/>
</dbReference>
<sequence length="132" mass="13885">MLTSSSISGRCPAALLLRPPHRTVRSPPLHLTGVRRRSGGHARAAYFSAPAADPDPVAKDESPVADVSSAPPAAISWGVIWSLLSRHKIRMAVSLASLVGCTSCTLAMPIFSGNESYPPSSTQKVLYCASDD</sequence>
<gene>
    <name evidence="2" type="ORF">B296_00042384</name>
</gene>
<organism evidence="2 3">
    <name type="scientific">Ensete ventricosum</name>
    <name type="common">Abyssinian banana</name>
    <name type="synonym">Musa ensete</name>
    <dbReference type="NCBI Taxonomy" id="4639"/>
    <lineage>
        <taxon>Eukaryota</taxon>
        <taxon>Viridiplantae</taxon>
        <taxon>Streptophyta</taxon>
        <taxon>Embryophyta</taxon>
        <taxon>Tracheophyta</taxon>
        <taxon>Spermatophyta</taxon>
        <taxon>Magnoliopsida</taxon>
        <taxon>Liliopsida</taxon>
        <taxon>Zingiberales</taxon>
        <taxon>Musaceae</taxon>
        <taxon>Ensete</taxon>
    </lineage>
</organism>